<dbReference type="EMBL" id="DS995786">
    <property type="protein sequence ID" value="EGE08742.1"/>
    <property type="molecule type" value="Genomic_DNA"/>
</dbReference>
<keyword evidence="13" id="KW-1185">Reference proteome</keyword>
<dbReference type="GO" id="GO:0005737">
    <property type="term" value="C:cytoplasm"/>
    <property type="evidence" value="ECO:0007669"/>
    <property type="project" value="TreeGrafter"/>
</dbReference>
<dbReference type="GO" id="GO:0005634">
    <property type="term" value="C:nucleus"/>
    <property type="evidence" value="ECO:0007669"/>
    <property type="project" value="TreeGrafter"/>
</dbReference>
<dbReference type="Proteomes" id="UP000009169">
    <property type="component" value="Unassembled WGS sequence"/>
</dbReference>
<evidence type="ECO:0000256" key="2">
    <source>
        <dbReference type="ARBA" id="ARBA00022527"/>
    </source>
</evidence>
<dbReference type="InterPro" id="IPR017441">
    <property type="entry name" value="Protein_kinase_ATP_BS"/>
</dbReference>
<dbReference type="GO" id="GO:0000245">
    <property type="term" value="P:spliceosomal complex assembly"/>
    <property type="evidence" value="ECO:0007669"/>
    <property type="project" value="TreeGrafter"/>
</dbReference>
<evidence type="ECO:0000256" key="10">
    <source>
        <dbReference type="SAM" id="MobiDB-lite"/>
    </source>
</evidence>
<dbReference type="PANTHER" id="PTHR47634:SF9">
    <property type="entry name" value="PROTEIN KINASE DOMAIN-CONTAINING PROTEIN-RELATED"/>
    <property type="match status" value="1"/>
</dbReference>
<comment type="catalytic activity">
    <reaction evidence="8">
        <text>L-seryl-[protein] + ATP = O-phospho-L-seryl-[protein] + ADP + H(+)</text>
        <dbReference type="Rhea" id="RHEA:17989"/>
        <dbReference type="Rhea" id="RHEA-COMP:9863"/>
        <dbReference type="Rhea" id="RHEA-COMP:11604"/>
        <dbReference type="ChEBI" id="CHEBI:15378"/>
        <dbReference type="ChEBI" id="CHEBI:29999"/>
        <dbReference type="ChEBI" id="CHEBI:30616"/>
        <dbReference type="ChEBI" id="CHEBI:83421"/>
        <dbReference type="ChEBI" id="CHEBI:456216"/>
        <dbReference type="EC" id="2.7.11.1"/>
    </reaction>
</comment>
<dbReference type="InterPro" id="IPR011009">
    <property type="entry name" value="Kinase-like_dom_sf"/>
</dbReference>
<dbReference type="GO" id="GO:0005524">
    <property type="term" value="F:ATP binding"/>
    <property type="evidence" value="ECO:0007669"/>
    <property type="project" value="UniProtKB-UniRule"/>
</dbReference>
<dbReference type="SMART" id="SM00220">
    <property type="entry name" value="S_TKc"/>
    <property type="match status" value="1"/>
</dbReference>
<keyword evidence="2" id="KW-0723">Serine/threonine-protein kinase</keyword>
<sequence length="421" mass="46965">MASRARIAKTLQYRYRQIRFFTPTKNMPTIMEPSKVKYAYIEEGVERLDYYVRGGYHPVNIGDEFQEGRYVIAHKLGFGRSATTWLAEDKETKKLVALKISTAESVERTHEEEILLRLAKCRSALPGKAIVQTLLDSFTFSGPNGMHRCLVTDAARISIHIAKDMAYHRLLQLEVARAIASQLILALQFVHAQGVVHGESKPDDTDLHAGNILLHLPPNIRSMTREQLYIHVGRPDEEPAVRADGLPLDNGVPSKVVFPVLLGLGSDEIKLADSSILLTDFGEAFDPQRTQRFTAHTPVPLSPPESRFADEPLSFPSDIWTLGILLAASSFGTPNMPVAVRLRGHAVQEQRTRWNIPEYEDVTEITQHLDPSPKSASVVRPRLSLPSDQERKDDNLPGNRPEGRNAASEELTSRVGLPHVS</sequence>
<dbReference type="eggNOG" id="KOG1290">
    <property type="taxonomic scope" value="Eukaryota"/>
</dbReference>
<feature type="domain" description="Protein kinase" evidence="11">
    <location>
        <begin position="70"/>
        <end position="421"/>
    </location>
</feature>
<evidence type="ECO:0000256" key="8">
    <source>
        <dbReference type="ARBA" id="ARBA00048679"/>
    </source>
</evidence>
<accession>F2Q3M4</accession>
<keyword evidence="4 9" id="KW-0547">Nucleotide-binding</keyword>
<dbReference type="GO" id="GO:0004674">
    <property type="term" value="F:protein serine/threonine kinase activity"/>
    <property type="evidence" value="ECO:0007669"/>
    <property type="project" value="UniProtKB-KW"/>
</dbReference>
<comment type="catalytic activity">
    <reaction evidence="7">
        <text>L-threonyl-[protein] + ATP = O-phospho-L-threonyl-[protein] + ADP + H(+)</text>
        <dbReference type="Rhea" id="RHEA:46608"/>
        <dbReference type="Rhea" id="RHEA-COMP:11060"/>
        <dbReference type="Rhea" id="RHEA-COMP:11605"/>
        <dbReference type="ChEBI" id="CHEBI:15378"/>
        <dbReference type="ChEBI" id="CHEBI:30013"/>
        <dbReference type="ChEBI" id="CHEBI:30616"/>
        <dbReference type="ChEBI" id="CHEBI:61977"/>
        <dbReference type="ChEBI" id="CHEBI:456216"/>
        <dbReference type="EC" id="2.7.11.1"/>
    </reaction>
</comment>
<evidence type="ECO:0000313" key="12">
    <source>
        <dbReference type="EMBL" id="EGE08742.1"/>
    </source>
</evidence>
<dbReference type="HOGENOM" id="CLU_000288_81_2_1"/>
<proteinExistence type="predicted"/>
<dbReference type="Pfam" id="PF00069">
    <property type="entry name" value="Pkinase"/>
    <property type="match status" value="1"/>
</dbReference>
<dbReference type="AlphaFoldDB" id="F2Q3M4"/>
<protein>
    <recommendedName>
        <fullName evidence="1">non-specific serine/threonine protein kinase</fullName>
        <ecNumber evidence="1">2.7.11.1</ecNumber>
    </recommendedName>
</protein>
<dbReference type="Gene3D" id="3.30.200.20">
    <property type="entry name" value="Phosphorylase Kinase, domain 1"/>
    <property type="match status" value="1"/>
</dbReference>
<dbReference type="SUPFAM" id="SSF56112">
    <property type="entry name" value="Protein kinase-like (PK-like)"/>
    <property type="match status" value="1"/>
</dbReference>
<keyword evidence="5 12" id="KW-0418">Kinase</keyword>
<evidence type="ECO:0000256" key="3">
    <source>
        <dbReference type="ARBA" id="ARBA00022679"/>
    </source>
</evidence>
<dbReference type="VEuPathDB" id="FungiDB:TEQG_07700"/>
<evidence type="ECO:0000256" key="7">
    <source>
        <dbReference type="ARBA" id="ARBA00047899"/>
    </source>
</evidence>
<feature type="binding site" evidence="9">
    <location>
        <position position="99"/>
    </location>
    <ligand>
        <name>ATP</name>
        <dbReference type="ChEBI" id="CHEBI:30616"/>
    </ligand>
</feature>
<dbReference type="Gene3D" id="1.10.510.10">
    <property type="entry name" value="Transferase(Phosphotransferase) domain 1"/>
    <property type="match status" value="1"/>
</dbReference>
<evidence type="ECO:0000256" key="9">
    <source>
        <dbReference type="PROSITE-ProRule" id="PRU10141"/>
    </source>
</evidence>
<dbReference type="GO" id="GO:0050684">
    <property type="term" value="P:regulation of mRNA processing"/>
    <property type="evidence" value="ECO:0007669"/>
    <property type="project" value="TreeGrafter"/>
</dbReference>
<organism evidence="12 13">
    <name type="scientific">Trichophyton equinum (strain ATCC MYA-4606 / CBS 127.97)</name>
    <name type="common">Horse ringworm fungus</name>
    <dbReference type="NCBI Taxonomy" id="559882"/>
    <lineage>
        <taxon>Eukaryota</taxon>
        <taxon>Fungi</taxon>
        <taxon>Dikarya</taxon>
        <taxon>Ascomycota</taxon>
        <taxon>Pezizomycotina</taxon>
        <taxon>Eurotiomycetes</taxon>
        <taxon>Eurotiomycetidae</taxon>
        <taxon>Onygenales</taxon>
        <taxon>Arthrodermataceae</taxon>
        <taxon>Trichophyton</taxon>
    </lineage>
</organism>
<name>F2Q3M4_TRIEC</name>
<dbReference type="PANTHER" id="PTHR47634">
    <property type="entry name" value="PROTEIN KINASE DOMAIN-CONTAINING PROTEIN-RELATED"/>
    <property type="match status" value="1"/>
</dbReference>
<dbReference type="InterPro" id="IPR000719">
    <property type="entry name" value="Prot_kinase_dom"/>
</dbReference>
<dbReference type="PROSITE" id="PS00107">
    <property type="entry name" value="PROTEIN_KINASE_ATP"/>
    <property type="match status" value="1"/>
</dbReference>
<dbReference type="InterPro" id="IPR051334">
    <property type="entry name" value="SRPK"/>
</dbReference>
<dbReference type="EC" id="2.7.11.1" evidence="1"/>
<evidence type="ECO:0000313" key="13">
    <source>
        <dbReference type="Proteomes" id="UP000009169"/>
    </source>
</evidence>
<evidence type="ECO:0000256" key="5">
    <source>
        <dbReference type="ARBA" id="ARBA00022777"/>
    </source>
</evidence>
<evidence type="ECO:0000259" key="11">
    <source>
        <dbReference type="PROSITE" id="PS50011"/>
    </source>
</evidence>
<keyword evidence="3" id="KW-0808">Transferase</keyword>
<evidence type="ECO:0000256" key="6">
    <source>
        <dbReference type="ARBA" id="ARBA00022840"/>
    </source>
</evidence>
<evidence type="ECO:0000256" key="1">
    <source>
        <dbReference type="ARBA" id="ARBA00012513"/>
    </source>
</evidence>
<dbReference type="PROSITE" id="PS50011">
    <property type="entry name" value="PROTEIN_KINASE_DOM"/>
    <property type="match status" value="1"/>
</dbReference>
<keyword evidence="6 9" id="KW-0067">ATP-binding</keyword>
<reference evidence="13" key="1">
    <citation type="journal article" date="2012" name="MBio">
        <title>Comparative genome analysis of Trichophyton rubrum and related dermatophytes reveals candidate genes involved in infection.</title>
        <authorList>
            <person name="Martinez D.A."/>
            <person name="Oliver B.G."/>
            <person name="Graeser Y."/>
            <person name="Goldberg J.M."/>
            <person name="Li W."/>
            <person name="Martinez-Rossi N.M."/>
            <person name="Monod M."/>
            <person name="Shelest E."/>
            <person name="Barton R.C."/>
            <person name="Birch E."/>
            <person name="Brakhage A.A."/>
            <person name="Chen Z."/>
            <person name="Gurr S.J."/>
            <person name="Heiman D."/>
            <person name="Heitman J."/>
            <person name="Kosti I."/>
            <person name="Rossi A."/>
            <person name="Saif S."/>
            <person name="Samalova M."/>
            <person name="Saunders C.W."/>
            <person name="Shea T."/>
            <person name="Summerbell R.C."/>
            <person name="Xu J."/>
            <person name="Young S."/>
            <person name="Zeng Q."/>
            <person name="Birren B.W."/>
            <person name="Cuomo C.A."/>
            <person name="White T.C."/>
        </authorList>
    </citation>
    <scope>NUCLEOTIDE SEQUENCE [LARGE SCALE GENOMIC DNA]</scope>
    <source>
        <strain evidence="13">ATCC MYA-4606 / CBS 127.97</strain>
    </source>
</reference>
<gene>
    <name evidence="12" type="ORF">TEQG_07700</name>
</gene>
<feature type="region of interest" description="Disordered" evidence="10">
    <location>
        <begin position="369"/>
        <end position="421"/>
    </location>
</feature>
<evidence type="ECO:0000256" key="4">
    <source>
        <dbReference type="ARBA" id="ARBA00022741"/>
    </source>
</evidence>